<dbReference type="EMBL" id="LAZR01005113">
    <property type="protein sequence ID" value="KKN02746.1"/>
    <property type="molecule type" value="Genomic_DNA"/>
</dbReference>
<comment type="caution">
    <text evidence="1">The sequence shown here is derived from an EMBL/GenBank/DDBJ whole genome shotgun (WGS) entry which is preliminary data.</text>
</comment>
<accession>A0A0F9PNS9</accession>
<gene>
    <name evidence="1" type="ORF">LCGC14_1114710</name>
</gene>
<proteinExistence type="predicted"/>
<reference evidence="1" key="1">
    <citation type="journal article" date="2015" name="Nature">
        <title>Complex archaea that bridge the gap between prokaryotes and eukaryotes.</title>
        <authorList>
            <person name="Spang A."/>
            <person name="Saw J.H."/>
            <person name="Jorgensen S.L."/>
            <person name="Zaremba-Niedzwiedzka K."/>
            <person name="Martijn J."/>
            <person name="Lind A.E."/>
            <person name="van Eijk R."/>
            <person name="Schleper C."/>
            <person name="Guy L."/>
            <person name="Ettema T.J."/>
        </authorList>
    </citation>
    <scope>NUCLEOTIDE SEQUENCE</scope>
</reference>
<name>A0A0F9PNS9_9ZZZZ</name>
<protein>
    <submittedName>
        <fullName evidence="1">Uncharacterized protein</fullName>
    </submittedName>
</protein>
<sequence length="76" mass="8417">MPWIPTPNGGPGYTCTHPDCGYVTDGDPADIGRHRLEHLAQVLEQGVPLTPPVAIEQAEAILREDLERARKLWYPS</sequence>
<evidence type="ECO:0000313" key="1">
    <source>
        <dbReference type="EMBL" id="KKN02746.1"/>
    </source>
</evidence>
<dbReference type="AlphaFoldDB" id="A0A0F9PNS9"/>
<organism evidence="1">
    <name type="scientific">marine sediment metagenome</name>
    <dbReference type="NCBI Taxonomy" id="412755"/>
    <lineage>
        <taxon>unclassified sequences</taxon>
        <taxon>metagenomes</taxon>
        <taxon>ecological metagenomes</taxon>
    </lineage>
</organism>